<feature type="binding site" evidence="8">
    <location>
        <begin position="123"/>
        <end position="125"/>
    </location>
    <ligand>
        <name>NAD(+)</name>
        <dbReference type="ChEBI" id="CHEBI:57540"/>
    </ligand>
</feature>
<dbReference type="Pfam" id="PF02866">
    <property type="entry name" value="Ldh_1_C"/>
    <property type="match status" value="1"/>
</dbReference>
<dbReference type="EMBL" id="CP041666">
    <property type="protein sequence ID" value="QDP42201.1"/>
    <property type="molecule type" value="Genomic_DNA"/>
</dbReference>
<keyword evidence="4 8" id="KW-0021">Allosteric enzyme</keyword>
<dbReference type="AlphaFoldDB" id="A0A516KLD3"/>
<dbReference type="Proteomes" id="UP000315215">
    <property type="component" value="Chromosome"/>
</dbReference>
<feature type="binding site" evidence="8">
    <location>
        <position position="106"/>
    </location>
    <ligand>
        <name>NAD(+)</name>
        <dbReference type="ChEBI" id="CHEBI:57540"/>
    </ligand>
</feature>
<feature type="binding site" evidence="8 10">
    <location>
        <position position="40"/>
    </location>
    <ligand>
        <name>NAD(+)</name>
        <dbReference type="ChEBI" id="CHEBI:57540"/>
    </ligand>
</feature>
<dbReference type="GO" id="GO:0005737">
    <property type="term" value="C:cytoplasm"/>
    <property type="evidence" value="ECO:0007669"/>
    <property type="project" value="UniProtKB-SubCell"/>
</dbReference>
<evidence type="ECO:0000256" key="6">
    <source>
        <dbReference type="ARBA" id="ARBA00023027"/>
    </source>
</evidence>
<feature type="binding site" evidence="8">
    <location>
        <position position="93"/>
    </location>
    <ligand>
        <name>substrate</name>
    </ligand>
</feature>
<evidence type="ECO:0000259" key="12">
    <source>
        <dbReference type="Pfam" id="PF02866"/>
    </source>
</evidence>
<feature type="binding site" evidence="8">
    <location>
        <position position="234"/>
    </location>
    <ligand>
        <name>substrate</name>
    </ligand>
</feature>
<dbReference type="Gene3D" id="3.90.110.10">
    <property type="entry name" value="Lactate dehydrogenase/glycoside hydrolase, family 4, C-terminal"/>
    <property type="match status" value="1"/>
</dbReference>
<feature type="binding site" evidence="8">
    <location>
        <position position="158"/>
    </location>
    <ligand>
        <name>beta-D-fructose 1,6-bisphosphate</name>
        <dbReference type="ChEBI" id="CHEBI:32966"/>
        <note>allosteric activator</note>
    </ligand>
</feature>
<dbReference type="NCBIfam" id="TIGR01771">
    <property type="entry name" value="L-LDH-NAD"/>
    <property type="match status" value="1"/>
</dbReference>
<keyword evidence="6 8" id="KW-0520">NAD</keyword>
<dbReference type="GO" id="GO:0006096">
    <property type="term" value="P:glycolytic process"/>
    <property type="evidence" value="ECO:0007669"/>
    <property type="project" value="UniProtKB-UniRule"/>
</dbReference>
<dbReference type="FunFam" id="3.40.50.720:FF:000018">
    <property type="entry name" value="Malate dehydrogenase"/>
    <property type="match status" value="1"/>
</dbReference>
<gene>
    <name evidence="8" type="primary">ldh</name>
    <name evidence="13" type="ORF">FN924_14075</name>
</gene>
<evidence type="ECO:0000256" key="9">
    <source>
        <dbReference type="PIRSR" id="PIRSR000102-1"/>
    </source>
</evidence>
<feature type="binding site" evidence="8">
    <location>
        <position position="87"/>
    </location>
    <ligand>
        <name>substrate</name>
    </ligand>
</feature>
<comment type="catalytic activity">
    <reaction evidence="7 8">
        <text>(S)-lactate + NAD(+) = pyruvate + NADH + H(+)</text>
        <dbReference type="Rhea" id="RHEA:23444"/>
        <dbReference type="ChEBI" id="CHEBI:15361"/>
        <dbReference type="ChEBI" id="CHEBI:15378"/>
        <dbReference type="ChEBI" id="CHEBI:16651"/>
        <dbReference type="ChEBI" id="CHEBI:57540"/>
        <dbReference type="ChEBI" id="CHEBI:57945"/>
        <dbReference type="EC" id="1.1.1.27"/>
    </reaction>
</comment>
<feature type="domain" description="Lactate/malate dehydrogenase C-terminal" evidence="12">
    <location>
        <begin position="150"/>
        <end position="315"/>
    </location>
</feature>
<feature type="binding site" evidence="8">
    <location>
        <position position="148"/>
    </location>
    <ligand>
        <name>NAD(+)</name>
        <dbReference type="ChEBI" id="CHEBI:57540"/>
    </ligand>
</feature>
<comment type="activity regulation">
    <text evidence="8">Allosterically activated by fructose 1,6-bisphosphate (FBP).</text>
</comment>
<keyword evidence="14" id="KW-1185">Reference proteome</keyword>
<dbReference type="PANTHER" id="PTHR43128:SF16">
    <property type="entry name" value="L-LACTATE DEHYDROGENASE"/>
    <property type="match status" value="1"/>
</dbReference>
<evidence type="ECO:0000256" key="10">
    <source>
        <dbReference type="PIRSR" id="PIRSR000102-3"/>
    </source>
</evidence>
<feature type="binding site" evidence="8">
    <location>
        <position position="70"/>
    </location>
    <ligand>
        <name>NAD(+)</name>
        <dbReference type="ChEBI" id="CHEBI:57540"/>
    </ligand>
</feature>
<dbReference type="NCBIfam" id="NF004863">
    <property type="entry name" value="PRK06223.1"/>
    <property type="match status" value="1"/>
</dbReference>
<dbReference type="InterPro" id="IPR036291">
    <property type="entry name" value="NAD(P)-bd_dom_sf"/>
</dbReference>
<feature type="modified residue" description="Phosphotyrosine" evidence="8">
    <location>
        <position position="225"/>
    </location>
</feature>
<protein>
    <recommendedName>
        <fullName evidence="3 8">L-lactate dehydrogenase</fullName>
        <shortName evidence="8">L-LDH</shortName>
        <ecNumber evidence="3 8">1.1.1.27</ecNumber>
    </recommendedName>
</protein>
<evidence type="ECO:0000256" key="7">
    <source>
        <dbReference type="ARBA" id="ARBA00049258"/>
    </source>
</evidence>
<feature type="domain" description="Lactate/malate dehydrogenase N-terminal" evidence="11">
    <location>
        <begin position="10"/>
        <end position="147"/>
    </location>
</feature>
<evidence type="ECO:0000256" key="1">
    <source>
        <dbReference type="ARBA" id="ARBA00004843"/>
    </source>
</evidence>
<dbReference type="SUPFAM" id="SSF56327">
    <property type="entry name" value="LDH C-terminal domain-like"/>
    <property type="match status" value="1"/>
</dbReference>
<proteinExistence type="inferred from homology"/>
<comment type="function">
    <text evidence="8">Catalyzes the conversion of lactate to pyruvate.</text>
</comment>
<feature type="binding site" evidence="8">
    <location>
        <position position="45"/>
    </location>
    <ligand>
        <name>NAD(+)</name>
        <dbReference type="ChEBI" id="CHEBI:57540"/>
    </ligand>
</feature>
<feature type="binding site" evidence="10">
    <location>
        <begin position="15"/>
        <end position="20"/>
    </location>
    <ligand>
        <name>NAD(+)</name>
        <dbReference type="ChEBI" id="CHEBI:57540"/>
    </ligand>
</feature>
<feature type="binding site" evidence="8">
    <location>
        <begin position="84"/>
        <end position="85"/>
    </location>
    <ligand>
        <name>NAD(+)</name>
        <dbReference type="ChEBI" id="CHEBI:57540"/>
    </ligand>
</feature>
<dbReference type="RefSeq" id="WP_143897228.1">
    <property type="nucleotide sequence ID" value="NZ_CP041666.1"/>
</dbReference>
<dbReference type="GO" id="GO:0006089">
    <property type="term" value="P:lactate metabolic process"/>
    <property type="evidence" value="ECO:0007669"/>
    <property type="project" value="TreeGrafter"/>
</dbReference>
<dbReference type="InterPro" id="IPR011304">
    <property type="entry name" value="L-lactate_DH"/>
</dbReference>
<dbReference type="GO" id="GO:0004459">
    <property type="term" value="F:L-lactate dehydrogenase (NAD+) activity"/>
    <property type="evidence" value="ECO:0007669"/>
    <property type="project" value="UniProtKB-UniRule"/>
</dbReference>
<feature type="binding site" evidence="10">
    <location>
        <position position="100"/>
    </location>
    <ligand>
        <name>NAD(+)</name>
        <dbReference type="ChEBI" id="CHEBI:57540"/>
    </ligand>
</feature>
<dbReference type="HAMAP" id="MF_00488">
    <property type="entry name" value="Lactate_dehydrog"/>
    <property type="match status" value="1"/>
</dbReference>
<dbReference type="InterPro" id="IPR001557">
    <property type="entry name" value="L-lactate/malate_DH"/>
</dbReference>
<feature type="binding site" evidence="8">
    <location>
        <begin position="125"/>
        <end position="128"/>
    </location>
    <ligand>
        <name>substrate</name>
    </ligand>
</feature>
<comment type="similarity">
    <text evidence="2 8">Belongs to the LDH/MDH superfamily. LDH family.</text>
</comment>
<accession>A0A516KLD3</accession>
<reference evidence="13 14" key="1">
    <citation type="submission" date="2019-07" db="EMBL/GenBank/DDBJ databases">
        <authorList>
            <person name="Li J."/>
        </authorList>
    </citation>
    <scope>NUCLEOTIDE SEQUENCE [LARGE SCALE GENOMIC DNA]</scope>
    <source>
        <strain evidence="13 14">TKL69</strain>
    </source>
</reference>
<dbReference type="PROSITE" id="PS00064">
    <property type="entry name" value="L_LDH"/>
    <property type="match status" value="1"/>
</dbReference>
<dbReference type="Gene3D" id="3.40.50.720">
    <property type="entry name" value="NAD(P)-binding Rossmann-like Domain"/>
    <property type="match status" value="1"/>
</dbReference>
<evidence type="ECO:0000313" key="13">
    <source>
        <dbReference type="EMBL" id="QDP42201.1"/>
    </source>
</evidence>
<dbReference type="InterPro" id="IPR018177">
    <property type="entry name" value="L-lactate_DH_AS"/>
</dbReference>
<feature type="active site" description="Proton acceptor" evidence="8 9">
    <location>
        <position position="180"/>
    </location>
</feature>
<evidence type="ECO:0000256" key="4">
    <source>
        <dbReference type="ARBA" id="ARBA00022533"/>
    </source>
</evidence>
<feature type="binding site" evidence="8">
    <location>
        <begin position="153"/>
        <end position="156"/>
    </location>
    <ligand>
        <name>substrate</name>
    </ligand>
</feature>
<evidence type="ECO:0000256" key="5">
    <source>
        <dbReference type="ARBA" id="ARBA00023002"/>
    </source>
</evidence>
<organism evidence="13 14">
    <name type="scientific">Radiobacillus deserti</name>
    <dbReference type="NCBI Taxonomy" id="2594883"/>
    <lineage>
        <taxon>Bacteria</taxon>
        <taxon>Bacillati</taxon>
        <taxon>Bacillota</taxon>
        <taxon>Bacilli</taxon>
        <taxon>Bacillales</taxon>
        <taxon>Bacillaceae</taxon>
        <taxon>Radiobacillus</taxon>
    </lineage>
</organism>
<dbReference type="CDD" id="cd05291">
    <property type="entry name" value="HicDH_like"/>
    <property type="match status" value="1"/>
</dbReference>
<comment type="pathway">
    <text evidence="1 8">Fermentation; pyruvate fermentation to lactate; (S)-lactate from pyruvate: step 1/1.</text>
</comment>
<feature type="binding site" evidence="8">
    <location>
        <position position="19"/>
    </location>
    <ligand>
        <name>NAD(+)</name>
        <dbReference type="ChEBI" id="CHEBI:57540"/>
    </ligand>
</feature>
<dbReference type="KEGG" id="aqt:FN924_14075"/>
<dbReference type="InterPro" id="IPR022383">
    <property type="entry name" value="Lactate/malate_DH_C"/>
</dbReference>
<evidence type="ECO:0000256" key="8">
    <source>
        <dbReference type="HAMAP-Rule" id="MF_00488"/>
    </source>
</evidence>
<evidence type="ECO:0000256" key="2">
    <source>
        <dbReference type="ARBA" id="ARBA00006054"/>
    </source>
</evidence>
<sequence length="316" mass="34964">MPFPHSKKRKVVVVGTGFVGSSYAFSLLNQGVANELVLIDVNKEKAEGEARDLNHGLPFGSQMRIWAGSYQDCQDADIVVITAGANQKPGETRLDLVVKNAKIFESIVKEIMETGFQGIFIVATNPVDVLSHVTQKVSGLAKQRVIGSGTILDTARFRYLLSDYFDIDSRNVHGYIIGEHGDSELPVWSHVQIGSVPLKKFLETEEIHDHPDMVHIFENVRDAAYQIIQRKGATYYGIALGLVRLTKAILNNENSILTVSTLLEGEYGLEDVYIGAPAIVNETGIRQVIELDLTVREKQLFEQSANVLKETAQKVL</sequence>
<dbReference type="OrthoDB" id="9802969at2"/>
<dbReference type="SUPFAM" id="SSF51735">
    <property type="entry name" value="NAD(P)-binding Rossmann-fold domains"/>
    <property type="match status" value="1"/>
</dbReference>
<dbReference type="InterPro" id="IPR015955">
    <property type="entry name" value="Lactate_DH/Glyco_Ohase_4_C"/>
</dbReference>
<evidence type="ECO:0000259" key="11">
    <source>
        <dbReference type="Pfam" id="PF00056"/>
    </source>
</evidence>
<dbReference type="EC" id="1.1.1.27" evidence="3 8"/>
<dbReference type="PIRSF" id="PIRSF000102">
    <property type="entry name" value="Lac_mal_DH"/>
    <property type="match status" value="1"/>
</dbReference>
<dbReference type="PANTHER" id="PTHR43128">
    <property type="entry name" value="L-2-HYDROXYCARBOXYLATE DEHYDROGENASE (NAD(P)(+))"/>
    <property type="match status" value="1"/>
</dbReference>
<keyword evidence="8" id="KW-0963">Cytoplasm</keyword>
<dbReference type="PRINTS" id="PR00086">
    <property type="entry name" value="LLDHDRGNASE"/>
</dbReference>
<dbReference type="InterPro" id="IPR001236">
    <property type="entry name" value="Lactate/malate_DH_N"/>
</dbReference>
<dbReference type="NCBIfam" id="NF000824">
    <property type="entry name" value="PRK00066.1"/>
    <property type="match status" value="1"/>
</dbReference>
<feature type="binding site" evidence="8">
    <location>
        <position position="173"/>
    </location>
    <ligand>
        <name>beta-D-fructose 1,6-bisphosphate</name>
        <dbReference type="ChEBI" id="CHEBI:32966"/>
        <note>allosteric activator</note>
    </ligand>
</feature>
<comment type="subunit">
    <text evidence="8">Homotetramer.</text>
</comment>
<evidence type="ECO:0000256" key="3">
    <source>
        <dbReference type="ARBA" id="ARBA00012967"/>
    </source>
</evidence>
<keyword evidence="8" id="KW-0597">Phosphoprotein</keyword>
<dbReference type="UniPathway" id="UPA00554">
    <property type="reaction ID" value="UER00611"/>
</dbReference>
<dbReference type="Pfam" id="PF00056">
    <property type="entry name" value="Ldh_1_N"/>
    <property type="match status" value="1"/>
</dbReference>
<name>A0A516KLD3_9BACI</name>
<comment type="subcellular location">
    <subcellularLocation>
        <location evidence="8">Cytoplasm</location>
    </subcellularLocation>
</comment>
<keyword evidence="5 8" id="KW-0560">Oxidoreductase</keyword>
<evidence type="ECO:0000313" key="14">
    <source>
        <dbReference type="Proteomes" id="UP000315215"/>
    </source>
</evidence>